<feature type="region of interest" description="Disordered" evidence="1">
    <location>
        <begin position="34"/>
        <end position="58"/>
    </location>
</feature>
<sequence length="150" mass="16481">MMRLKLGFRHRHHLTDSGKRCLFGPANTAAHGRQFPVPSSRLWSGGTTSRGRLGPRGIQSPFAEMNLHRTIPISLSPEGPRSLGEGRRGVYDGLRRWWGTRNWGYEGISEDSLATISISSTDDAKGQSGRLVSTTSRPKPASQGLLTTRL</sequence>
<proteinExistence type="predicted"/>
<dbReference type="Proteomes" id="UP000268093">
    <property type="component" value="Unassembled WGS sequence"/>
</dbReference>
<reference evidence="2 3" key="1">
    <citation type="journal article" date="2018" name="New Phytol.">
        <title>Phylogenomics of Endogonaceae and evolution of mycorrhizas within Mucoromycota.</title>
        <authorList>
            <person name="Chang Y."/>
            <person name="Desiro A."/>
            <person name="Na H."/>
            <person name="Sandor L."/>
            <person name="Lipzen A."/>
            <person name="Clum A."/>
            <person name="Barry K."/>
            <person name="Grigoriev I.V."/>
            <person name="Martin F.M."/>
            <person name="Stajich J.E."/>
            <person name="Smith M.E."/>
            <person name="Bonito G."/>
            <person name="Spatafora J.W."/>
        </authorList>
    </citation>
    <scope>NUCLEOTIDE SEQUENCE [LARGE SCALE GENOMIC DNA]</scope>
    <source>
        <strain evidence="2 3">GMNB39</strain>
    </source>
</reference>
<accession>A0A433D2V5</accession>
<evidence type="ECO:0000313" key="3">
    <source>
        <dbReference type="Proteomes" id="UP000268093"/>
    </source>
</evidence>
<keyword evidence="3" id="KW-1185">Reference proteome</keyword>
<name>A0A433D2V5_9FUNG</name>
<gene>
    <name evidence="2" type="ORF">BC936DRAFT_148516</name>
</gene>
<evidence type="ECO:0000256" key="1">
    <source>
        <dbReference type="SAM" id="MobiDB-lite"/>
    </source>
</evidence>
<feature type="compositionally biased region" description="Polar residues" evidence="1">
    <location>
        <begin position="41"/>
        <end position="50"/>
    </location>
</feature>
<dbReference type="EMBL" id="RBNI01007684">
    <property type="protein sequence ID" value="RUP45180.1"/>
    <property type="molecule type" value="Genomic_DNA"/>
</dbReference>
<organism evidence="2 3">
    <name type="scientific">Jimgerdemannia flammicorona</name>
    <dbReference type="NCBI Taxonomy" id="994334"/>
    <lineage>
        <taxon>Eukaryota</taxon>
        <taxon>Fungi</taxon>
        <taxon>Fungi incertae sedis</taxon>
        <taxon>Mucoromycota</taxon>
        <taxon>Mucoromycotina</taxon>
        <taxon>Endogonomycetes</taxon>
        <taxon>Endogonales</taxon>
        <taxon>Endogonaceae</taxon>
        <taxon>Jimgerdemannia</taxon>
    </lineage>
</organism>
<feature type="region of interest" description="Disordered" evidence="1">
    <location>
        <begin position="120"/>
        <end position="150"/>
    </location>
</feature>
<evidence type="ECO:0000313" key="2">
    <source>
        <dbReference type="EMBL" id="RUP45180.1"/>
    </source>
</evidence>
<protein>
    <submittedName>
        <fullName evidence="2">Uncharacterized protein</fullName>
    </submittedName>
</protein>
<dbReference type="AlphaFoldDB" id="A0A433D2V5"/>
<comment type="caution">
    <text evidence="2">The sequence shown here is derived from an EMBL/GenBank/DDBJ whole genome shotgun (WGS) entry which is preliminary data.</text>
</comment>